<evidence type="ECO:0000313" key="1">
    <source>
        <dbReference type="EMBL" id="PRQ22577.1"/>
    </source>
</evidence>
<keyword evidence="2" id="KW-1185">Reference proteome</keyword>
<organism evidence="1 2">
    <name type="scientific">Rosa chinensis</name>
    <name type="common">China rose</name>
    <dbReference type="NCBI Taxonomy" id="74649"/>
    <lineage>
        <taxon>Eukaryota</taxon>
        <taxon>Viridiplantae</taxon>
        <taxon>Streptophyta</taxon>
        <taxon>Embryophyta</taxon>
        <taxon>Tracheophyta</taxon>
        <taxon>Spermatophyta</taxon>
        <taxon>Magnoliopsida</taxon>
        <taxon>eudicotyledons</taxon>
        <taxon>Gunneridae</taxon>
        <taxon>Pentapetalae</taxon>
        <taxon>rosids</taxon>
        <taxon>fabids</taxon>
        <taxon>Rosales</taxon>
        <taxon>Rosaceae</taxon>
        <taxon>Rosoideae</taxon>
        <taxon>Rosoideae incertae sedis</taxon>
        <taxon>Rosa</taxon>
    </lineage>
</organism>
<reference evidence="1 2" key="1">
    <citation type="journal article" date="2018" name="Nat. Genet.">
        <title>The Rosa genome provides new insights in the design of modern roses.</title>
        <authorList>
            <person name="Bendahmane M."/>
        </authorList>
    </citation>
    <scope>NUCLEOTIDE SEQUENCE [LARGE SCALE GENOMIC DNA]</scope>
    <source>
        <strain evidence="2">cv. Old Blush</strain>
    </source>
</reference>
<accession>A0A2P6PKW7</accession>
<dbReference type="AlphaFoldDB" id="A0A2P6PKW7"/>
<dbReference type="Gramene" id="PRQ22577">
    <property type="protein sequence ID" value="PRQ22577"/>
    <property type="gene ID" value="RchiOBHm_Chr6g0251851"/>
</dbReference>
<protein>
    <submittedName>
        <fullName evidence="1">Uncharacterized protein</fullName>
    </submittedName>
</protein>
<sequence>MGGPGSSIFLFFSSHCQTLPHFSGSKLNQPHNKSLLSILNLPEVSYGCNFKVQVTYLGEYGCSRMGILPHSPLLLFLFWFYALDL</sequence>
<proteinExistence type="predicted"/>
<gene>
    <name evidence="1" type="ORF">RchiOBHm_Chr6g0251851</name>
</gene>
<name>A0A2P6PKW7_ROSCH</name>
<comment type="caution">
    <text evidence="1">The sequence shown here is derived from an EMBL/GenBank/DDBJ whole genome shotgun (WGS) entry which is preliminary data.</text>
</comment>
<dbReference type="Proteomes" id="UP000238479">
    <property type="component" value="Chromosome 6"/>
</dbReference>
<dbReference type="EMBL" id="PDCK01000044">
    <property type="protein sequence ID" value="PRQ22577.1"/>
    <property type="molecule type" value="Genomic_DNA"/>
</dbReference>
<evidence type="ECO:0000313" key="2">
    <source>
        <dbReference type="Proteomes" id="UP000238479"/>
    </source>
</evidence>